<dbReference type="PROSITE" id="PS51918">
    <property type="entry name" value="RADICAL_SAM"/>
    <property type="match status" value="1"/>
</dbReference>
<keyword evidence="6" id="KW-0489">Methyltransferase</keyword>
<dbReference type="PROSITE" id="PS50105">
    <property type="entry name" value="SAM_DOMAIN"/>
    <property type="match status" value="1"/>
</dbReference>
<reference evidence="18 19" key="1">
    <citation type="submission" date="2018-07" db="EMBL/GenBank/DDBJ databases">
        <title>Genome sequencing of oomycete isolates from Chile give support for New Zealand origin for Phytophthora kernoviae and make available the first Nothophytophthora sp. genome.</title>
        <authorList>
            <person name="Studholme D.J."/>
            <person name="Sanfuentes E."/>
            <person name="Panda P."/>
            <person name="Hill R."/>
            <person name="Sambles C."/>
            <person name="Grant M."/>
            <person name="Williams N.M."/>
            <person name="Mcdougal R.L."/>
        </authorList>
    </citation>
    <scope>NUCLEOTIDE SEQUENCE [LARGE SCALE GENOMIC DNA]</scope>
    <source>
        <strain evidence="17">Chile6</strain>
        <strain evidence="16">Chile7</strain>
    </source>
</reference>
<evidence type="ECO:0000313" key="19">
    <source>
        <dbReference type="Proteomes" id="UP000284657"/>
    </source>
</evidence>
<dbReference type="Gene3D" id="1.10.150.50">
    <property type="entry name" value="Transcription Factor, Ets-1"/>
    <property type="match status" value="1"/>
</dbReference>
<evidence type="ECO:0000256" key="12">
    <source>
        <dbReference type="SAM" id="MobiDB-lite"/>
    </source>
</evidence>
<dbReference type="GO" id="GO:0030488">
    <property type="term" value="P:tRNA methylation"/>
    <property type="evidence" value="ECO:0007669"/>
    <property type="project" value="InterPro"/>
</dbReference>
<organism evidence="17 18">
    <name type="scientific">Phytophthora kernoviae</name>
    <dbReference type="NCBI Taxonomy" id="325452"/>
    <lineage>
        <taxon>Eukaryota</taxon>
        <taxon>Sar</taxon>
        <taxon>Stramenopiles</taxon>
        <taxon>Oomycota</taxon>
        <taxon>Peronosporomycetes</taxon>
        <taxon>Peronosporales</taxon>
        <taxon>Peronosporaceae</taxon>
        <taxon>Phytophthora</taxon>
    </lineage>
</organism>
<evidence type="ECO:0000256" key="6">
    <source>
        <dbReference type="ARBA" id="ARBA00022603"/>
    </source>
</evidence>
<dbReference type="SFLD" id="SFLDF00275">
    <property type="entry name" value="adenosine_C2_methyltransferase"/>
    <property type="match status" value="1"/>
</dbReference>
<evidence type="ECO:0000256" key="8">
    <source>
        <dbReference type="ARBA" id="ARBA00022691"/>
    </source>
</evidence>
<dbReference type="EMBL" id="MBDO02000060">
    <property type="protein sequence ID" value="RLN65074.1"/>
    <property type="molecule type" value="Genomic_DNA"/>
</dbReference>
<feature type="transmembrane region" description="Helical" evidence="13">
    <location>
        <begin position="783"/>
        <end position="801"/>
    </location>
</feature>
<evidence type="ECO:0000256" key="11">
    <source>
        <dbReference type="ARBA" id="ARBA00023014"/>
    </source>
</evidence>
<proteinExistence type="inferred from homology"/>
<keyword evidence="7" id="KW-0808">Transferase</keyword>
<dbReference type="PANTHER" id="PTHR30544">
    <property type="entry name" value="23S RRNA METHYLTRANSFERASE"/>
    <property type="match status" value="1"/>
</dbReference>
<protein>
    <submittedName>
        <fullName evidence="17">Uncharacterized protein</fullName>
    </submittedName>
</protein>
<evidence type="ECO:0000256" key="13">
    <source>
        <dbReference type="SAM" id="Phobius"/>
    </source>
</evidence>
<evidence type="ECO:0000259" key="14">
    <source>
        <dbReference type="PROSITE" id="PS50105"/>
    </source>
</evidence>
<dbReference type="GO" id="GO:0051539">
    <property type="term" value="F:4 iron, 4 sulfur cluster binding"/>
    <property type="evidence" value="ECO:0007669"/>
    <property type="project" value="UniProtKB-KW"/>
</dbReference>
<evidence type="ECO:0000256" key="10">
    <source>
        <dbReference type="ARBA" id="ARBA00023004"/>
    </source>
</evidence>
<evidence type="ECO:0000256" key="4">
    <source>
        <dbReference type="ARBA" id="ARBA00022490"/>
    </source>
</evidence>
<keyword evidence="13" id="KW-0812">Transmembrane</keyword>
<keyword evidence="8" id="KW-0949">S-adenosyl-L-methionine</keyword>
<dbReference type="OrthoDB" id="204498at2759"/>
<evidence type="ECO:0000259" key="15">
    <source>
        <dbReference type="PROSITE" id="PS51918"/>
    </source>
</evidence>
<keyword evidence="10" id="KW-0408">Iron</keyword>
<comment type="cofactor">
    <cofactor evidence="1">
        <name>[4Fe-4S] cluster</name>
        <dbReference type="ChEBI" id="CHEBI:49883"/>
    </cofactor>
</comment>
<dbReference type="SMART" id="SM00454">
    <property type="entry name" value="SAM"/>
    <property type="match status" value="1"/>
</dbReference>
<feature type="compositionally biased region" description="Basic residues" evidence="12">
    <location>
        <begin position="734"/>
        <end position="744"/>
    </location>
</feature>
<name>A0A3F2RVI5_9STRA</name>
<dbReference type="GO" id="GO:0070475">
    <property type="term" value="P:rRNA base methylation"/>
    <property type="evidence" value="ECO:0007669"/>
    <property type="project" value="InterPro"/>
</dbReference>
<evidence type="ECO:0000313" key="17">
    <source>
        <dbReference type="EMBL" id="RLN65074.1"/>
    </source>
</evidence>
<dbReference type="InterPro" id="IPR058240">
    <property type="entry name" value="rSAM_sf"/>
</dbReference>
<evidence type="ECO:0000256" key="3">
    <source>
        <dbReference type="ARBA" id="ARBA00022485"/>
    </source>
</evidence>
<dbReference type="AlphaFoldDB" id="A0A3F2RVI5"/>
<dbReference type="PANTHER" id="PTHR30544:SF8">
    <property type="entry name" value="RADICAL SAM SUPERFAMILY PROTEIN"/>
    <property type="match status" value="1"/>
</dbReference>
<dbReference type="GO" id="GO:0008173">
    <property type="term" value="F:RNA methyltransferase activity"/>
    <property type="evidence" value="ECO:0007669"/>
    <property type="project" value="InterPro"/>
</dbReference>
<comment type="caution">
    <text evidence="17">The sequence shown here is derived from an EMBL/GenBank/DDBJ whole genome shotgun (WGS) entry which is preliminary data.</text>
</comment>
<keyword evidence="13" id="KW-0472">Membrane</keyword>
<dbReference type="CDD" id="cd01335">
    <property type="entry name" value="Radical_SAM"/>
    <property type="match status" value="1"/>
</dbReference>
<keyword evidence="4" id="KW-0963">Cytoplasm</keyword>
<evidence type="ECO:0000256" key="5">
    <source>
        <dbReference type="ARBA" id="ARBA00022552"/>
    </source>
</evidence>
<dbReference type="EMBL" id="MBAD02000661">
    <property type="protein sequence ID" value="RLN64500.1"/>
    <property type="molecule type" value="Genomic_DNA"/>
</dbReference>
<dbReference type="Gene3D" id="1.10.150.530">
    <property type="match status" value="1"/>
</dbReference>
<dbReference type="InterPro" id="IPR027492">
    <property type="entry name" value="RNA_MTrfase_RlmN"/>
</dbReference>
<dbReference type="InterPro" id="IPR004383">
    <property type="entry name" value="rRNA_lsu_MTrfase_RlmN/Cfr"/>
</dbReference>
<evidence type="ECO:0000256" key="2">
    <source>
        <dbReference type="ARBA" id="ARBA00004496"/>
    </source>
</evidence>
<comment type="subcellular location">
    <subcellularLocation>
        <location evidence="2">Cytoplasm</location>
    </subcellularLocation>
</comment>
<feature type="region of interest" description="Disordered" evidence="12">
    <location>
        <begin position="276"/>
        <end position="300"/>
    </location>
</feature>
<dbReference type="InterPro" id="IPR040072">
    <property type="entry name" value="Methyltransferase_A"/>
</dbReference>
<dbReference type="CDD" id="cd09487">
    <property type="entry name" value="SAM_superfamily"/>
    <property type="match status" value="1"/>
</dbReference>
<gene>
    <name evidence="16" type="ORF">BBJ29_001086</name>
    <name evidence="17" type="ORF">BBP00_00003055</name>
</gene>
<dbReference type="Proteomes" id="UP000284657">
    <property type="component" value="Unassembled WGS sequence"/>
</dbReference>
<dbReference type="InterPro" id="IPR007197">
    <property type="entry name" value="rSAM"/>
</dbReference>
<keyword evidence="5" id="KW-0698">rRNA processing</keyword>
<dbReference type="Pfam" id="PF04055">
    <property type="entry name" value="Radical_SAM"/>
    <property type="match status" value="1"/>
</dbReference>
<accession>A0A3F2RVI5</accession>
<dbReference type="SUPFAM" id="SSF102114">
    <property type="entry name" value="Radical SAM enzymes"/>
    <property type="match status" value="1"/>
</dbReference>
<keyword evidence="9" id="KW-0479">Metal-binding</keyword>
<dbReference type="NCBIfam" id="TIGR00048">
    <property type="entry name" value="rRNA_mod_RlmN"/>
    <property type="match status" value="1"/>
</dbReference>
<feature type="region of interest" description="Disordered" evidence="12">
    <location>
        <begin position="196"/>
        <end position="232"/>
    </location>
</feature>
<evidence type="ECO:0000313" key="18">
    <source>
        <dbReference type="Proteomes" id="UP000277300"/>
    </source>
</evidence>
<feature type="region of interest" description="Disordered" evidence="12">
    <location>
        <begin position="717"/>
        <end position="758"/>
    </location>
</feature>
<feature type="domain" description="Radical SAM core" evidence="15">
    <location>
        <begin position="476"/>
        <end position="705"/>
    </location>
</feature>
<dbReference type="SUPFAM" id="SSF47769">
    <property type="entry name" value="SAM/Pointed domain"/>
    <property type="match status" value="1"/>
</dbReference>
<dbReference type="Proteomes" id="UP000277300">
    <property type="component" value="Unassembled WGS sequence"/>
</dbReference>
<dbReference type="HAMAP" id="MF_01849">
    <property type="entry name" value="RNA_methyltr_RlmN"/>
    <property type="match status" value="1"/>
</dbReference>
<dbReference type="Gene3D" id="3.20.20.70">
    <property type="entry name" value="Aldolase class I"/>
    <property type="match status" value="1"/>
</dbReference>
<evidence type="ECO:0000256" key="9">
    <source>
        <dbReference type="ARBA" id="ARBA00022723"/>
    </source>
</evidence>
<feature type="compositionally biased region" description="Polar residues" evidence="12">
    <location>
        <begin position="202"/>
        <end position="218"/>
    </location>
</feature>
<dbReference type="InterPro" id="IPR013785">
    <property type="entry name" value="Aldolase_TIM"/>
</dbReference>
<dbReference type="FunFam" id="3.20.20.70:FF:000164">
    <property type="entry name" value="23S rRNA methyltransferase"/>
    <property type="match status" value="1"/>
</dbReference>
<keyword evidence="11" id="KW-0411">Iron-sulfur</keyword>
<dbReference type="GO" id="GO:0046872">
    <property type="term" value="F:metal ion binding"/>
    <property type="evidence" value="ECO:0007669"/>
    <property type="project" value="UniProtKB-KW"/>
</dbReference>
<evidence type="ECO:0000256" key="7">
    <source>
        <dbReference type="ARBA" id="ARBA00022679"/>
    </source>
</evidence>
<feature type="domain" description="SAM" evidence="14">
    <location>
        <begin position="312"/>
        <end position="368"/>
    </location>
</feature>
<evidence type="ECO:0000256" key="1">
    <source>
        <dbReference type="ARBA" id="ARBA00001966"/>
    </source>
</evidence>
<dbReference type="GO" id="GO:0005737">
    <property type="term" value="C:cytoplasm"/>
    <property type="evidence" value="ECO:0007669"/>
    <property type="project" value="UniProtKB-SubCell"/>
</dbReference>
<dbReference type="SFLD" id="SFLDS00029">
    <property type="entry name" value="Radical_SAM"/>
    <property type="match status" value="1"/>
</dbReference>
<evidence type="ECO:0000313" key="16">
    <source>
        <dbReference type="EMBL" id="RLN64500.1"/>
    </source>
</evidence>
<dbReference type="SFLD" id="SFLDG01062">
    <property type="entry name" value="methyltransferase_(Class_A)"/>
    <property type="match status" value="1"/>
</dbReference>
<sequence>MVIQSIVDQLRSVTLEIIEAIEEWHGQQQTKAQATTFRWRGVNYLLKITADLDFLASARGDPLLEVLQVLRLAQNPFLIPIHLDHPVFRESDPSTVLQRLGNWIGDVTALRSQEDATHEDISLSRELIAKVEHELGALRDELAALKERLEGVVLSEKRRPLQNRIGSLINEIKFRSGDLYQRKNELRRKEATYRGTKGRRGSVSNGGVAQPLSHSTIATDPKLSRPTYHEQPASKKYVYSPLFEKALQEDEQIRNKLVHQVNASLAHLRVELKHDVELPSTSRQSQKPVEDLSEELQSQQQHQLRGDDIKWWGVCDVQDFLDSLGLDNGTYGTTFRAQGIDGMLLAQANDRDLEELGITIRLHRVRILDDSLATMVKKRTLTPLPAFDQTALPAFLESHGFKELHALTIWRYLAQNPSATFADIPDIPKTLRALLAKQFAHFTTTVTTEQRSADGTVKLLLRLQDNHEIEAVIMRHKGRNTLCVSSQVGCQMGCTFCATGTLGIIADLCSGEILEQLAHANKIAPIRNVVFMGMGEPLNNYDAVLAAIRAMTKVFGLAPKHITLSTVGVIHRIRQLTRDAPLVRLALSLHAPTQEMRSEIVPTSTAYPLDKLMAAIDDHLSLKGGRLVMVEYCMLAGVNDSIETAHILGKLLQNRSVHVNLIPYNTTDVGAQFQSPSPEAIRAFHAVLREPYNLKATIRENHGTDIDGACGQLALKNKPNGNAAQRDIEDLGPRRTKGPRKNKKSSLVASLDSEGTEFPSTTTVSVASWLSRANAFIDEHQQAIGLTLLGASAVVLAIGFARRGRAHVN</sequence>
<dbReference type="InterPro" id="IPR013761">
    <property type="entry name" value="SAM/pointed_sf"/>
</dbReference>
<keyword evidence="13" id="KW-1133">Transmembrane helix</keyword>
<dbReference type="Pfam" id="PF00536">
    <property type="entry name" value="SAM_1"/>
    <property type="match status" value="1"/>
</dbReference>
<keyword evidence="3" id="KW-0004">4Fe-4S</keyword>
<dbReference type="InterPro" id="IPR001660">
    <property type="entry name" value="SAM"/>
</dbReference>